<keyword evidence="3" id="KW-0808">Transferase</keyword>
<keyword evidence="5" id="KW-1133">Transmembrane helix</keyword>
<evidence type="ECO:0000313" key="11">
    <source>
        <dbReference type="Proteomes" id="UP001363151"/>
    </source>
</evidence>
<keyword evidence="9" id="KW-0732">Signal</keyword>
<keyword evidence="7" id="KW-0472">Membrane</keyword>
<keyword evidence="11" id="KW-1185">Reference proteome</keyword>
<evidence type="ECO:0000256" key="1">
    <source>
        <dbReference type="ARBA" id="ARBA00004323"/>
    </source>
</evidence>
<evidence type="ECO:0000256" key="5">
    <source>
        <dbReference type="ARBA" id="ARBA00022989"/>
    </source>
</evidence>
<dbReference type="InterPro" id="IPR005331">
    <property type="entry name" value="Sulfotransferase"/>
</dbReference>
<evidence type="ECO:0000256" key="6">
    <source>
        <dbReference type="ARBA" id="ARBA00023034"/>
    </source>
</evidence>
<accession>A0ABR1FXY5</accession>
<evidence type="ECO:0000256" key="7">
    <source>
        <dbReference type="ARBA" id="ARBA00023136"/>
    </source>
</evidence>
<dbReference type="PANTHER" id="PTHR12137:SF54">
    <property type="entry name" value="CARBOHYDRATE SULFOTRANSFERASE"/>
    <property type="match status" value="1"/>
</dbReference>
<gene>
    <name evidence="10" type="ORF">SO694_00053271</name>
</gene>
<keyword evidence="6" id="KW-0333">Golgi apparatus</keyword>
<dbReference type="InterPro" id="IPR018011">
    <property type="entry name" value="Carb_sulfotrans_8-10"/>
</dbReference>
<dbReference type="EMBL" id="JBBJCI010000206">
    <property type="protein sequence ID" value="KAK7241100.1"/>
    <property type="molecule type" value="Genomic_DNA"/>
</dbReference>
<dbReference type="Proteomes" id="UP001363151">
    <property type="component" value="Unassembled WGS sequence"/>
</dbReference>
<comment type="similarity">
    <text evidence="2">Belongs to the sulfotransferase 2 family.</text>
</comment>
<keyword evidence="4" id="KW-0812">Transmembrane</keyword>
<evidence type="ECO:0000256" key="9">
    <source>
        <dbReference type="SAM" id="SignalP"/>
    </source>
</evidence>
<comment type="subcellular location">
    <subcellularLocation>
        <location evidence="1">Golgi apparatus membrane</location>
        <topology evidence="1">Single-pass type II membrane protein</topology>
    </subcellularLocation>
</comment>
<keyword evidence="8" id="KW-0325">Glycoprotein</keyword>
<feature type="chain" id="PRO_5045797189" description="Sulfotransferase domain-containing protein" evidence="9">
    <location>
        <begin position="30"/>
        <end position="336"/>
    </location>
</feature>
<protein>
    <recommendedName>
        <fullName evidence="12">Sulfotransferase domain-containing protein</fullName>
    </recommendedName>
</protein>
<reference evidence="10 11" key="1">
    <citation type="submission" date="2024-03" db="EMBL/GenBank/DDBJ databases">
        <title>Aureococcus anophagefferens CCMP1851 and Kratosvirus quantuckense: Draft genome of a second virus-susceptible host strain in the model system.</title>
        <authorList>
            <person name="Chase E."/>
            <person name="Truchon A.R."/>
            <person name="Schepens W."/>
            <person name="Wilhelm S.W."/>
        </authorList>
    </citation>
    <scope>NUCLEOTIDE SEQUENCE [LARGE SCALE GENOMIC DNA]</scope>
    <source>
        <strain evidence="10 11">CCMP1851</strain>
    </source>
</reference>
<organism evidence="10 11">
    <name type="scientific">Aureococcus anophagefferens</name>
    <name type="common">Harmful bloom alga</name>
    <dbReference type="NCBI Taxonomy" id="44056"/>
    <lineage>
        <taxon>Eukaryota</taxon>
        <taxon>Sar</taxon>
        <taxon>Stramenopiles</taxon>
        <taxon>Ochrophyta</taxon>
        <taxon>Pelagophyceae</taxon>
        <taxon>Pelagomonadales</taxon>
        <taxon>Pelagomonadaceae</taxon>
        <taxon>Aureococcus</taxon>
    </lineage>
</organism>
<evidence type="ECO:0000256" key="2">
    <source>
        <dbReference type="ARBA" id="ARBA00006339"/>
    </source>
</evidence>
<feature type="signal peptide" evidence="9">
    <location>
        <begin position="1"/>
        <end position="29"/>
    </location>
</feature>
<name>A0ABR1FXY5_AURAN</name>
<evidence type="ECO:0000256" key="4">
    <source>
        <dbReference type="ARBA" id="ARBA00022692"/>
    </source>
</evidence>
<evidence type="ECO:0000313" key="10">
    <source>
        <dbReference type="EMBL" id="KAK7241100.1"/>
    </source>
</evidence>
<evidence type="ECO:0000256" key="8">
    <source>
        <dbReference type="ARBA" id="ARBA00023180"/>
    </source>
</evidence>
<dbReference type="PANTHER" id="PTHR12137">
    <property type="entry name" value="CARBOHYDRATE SULFOTRANSFERASE"/>
    <property type="match status" value="1"/>
</dbReference>
<dbReference type="Pfam" id="PF03567">
    <property type="entry name" value="Sulfotransfer_2"/>
    <property type="match status" value="1"/>
</dbReference>
<evidence type="ECO:0008006" key="12">
    <source>
        <dbReference type="Google" id="ProtNLM"/>
    </source>
</evidence>
<evidence type="ECO:0000256" key="3">
    <source>
        <dbReference type="ARBA" id="ARBA00022679"/>
    </source>
</evidence>
<comment type="caution">
    <text evidence="10">The sequence shown here is derived from an EMBL/GenBank/DDBJ whole genome shotgun (WGS) entry which is preliminary data.</text>
</comment>
<proteinExistence type="inferred from homology"/>
<sequence>MKCRASRLRRSLVVAALACALLAARRSGGGETAAALQLQPSGETAAVPKPPNPQTRFPPLTTALRKSFAHHLLVNERFRLVLCAIPKVASTELIKLVHRLGDDARWRRDPHFRRDAPLFSRLKARDARRCLDDGNWTWAVFFRDPAARLLSAYRDKFRAGVVANKRYALREFGRESMTFADFVDAVADGSNATRGGSCVRDRRRERRAISNENFVGNNDLLLHRYDFIGSFERLAADAEALLRRLGAWDAYGRKGWGEHRSQTPIFADAAAHAAKAKDAFTEAYADGALLARVRGAYAADYAMLDAVGFFDATGPTRGAALDPRLCDLDPRRCAGD</sequence>